<dbReference type="Proteomes" id="UP000019763">
    <property type="component" value="Unassembled WGS sequence"/>
</dbReference>
<sequence>MYIMSVYLYRLMSVYLYRLMSVYLYRLMSVYLYRLMSVYLYRLMSVYLYRLMSVYLYRLMSVYLYRLMSVYLYRLMSMALVVVVIKADEDLLKLKNLKIDWNKIGIIAAYDIDRRLNPDLPLSTPEEKVNFSETVITPASILETCVNKLYCDMKLGYKGCFYGALFKRTTGTLTDNVVISVQDKFGENPPVVFLDTEYAKGKGSFKSSVLMESCLRTPFPLGNLSWRSFGGQGLWSWWLHRPDGLRDQTALKDALEFAFRTTVVVQEEGDRYECDWCEKIFYYKDDPIRKFDHTYCSLDCVTAHRKTNWKGITIRNPS</sequence>
<evidence type="ECO:0000259" key="2">
    <source>
        <dbReference type="Pfam" id="PF18716"/>
    </source>
</evidence>
<comment type="caution">
    <text evidence="3">The sequence shown here is derived from an EMBL/GenBank/DDBJ whole genome shotgun (WGS) entry which is preliminary data.</text>
</comment>
<organism evidence="3 4">
    <name type="scientific">Gregarina niphandrodes</name>
    <name type="common">Septate eugregarine</name>
    <dbReference type="NCBI Taxonomy" id="110365"/>
    <lineage>
        <taxon>Eukaryota</taxon>
        <taxon>Sar</taxon>
        <taxon>Alveolata</taxon>
        <taxon>Apicomplexa</taxon>
        <taxon>Conoidasida</taxon>
        <taxon>Gregarinasina</taxon>
        <taxon>Eugregarinorida</taxon>
        <taxon>Gregarinidae</taxon>
        <taxon>Gregarina</taxon>
    </lineage>
</organism>
<evidence type="ECO:0000313" key="3">
    <source>
        <dbReference type="EMBL" id="EZG71762.1"/>
    </source>
</evidence>
<dbReference type="RefSeq" id="XP_011129809.1">
    <property type="nucleotide sequence ID" value="XM_011131507.1"/>
</dbReference>
<protein>
    <submittedName>
        <fullName evidence="3">Transmembrane protein</fullName>
    </submittedName>
</protein>
<dbReference type="VEuPathDB" id="CryptoDB:GNI_052260"/>
<gene>
    <name evidence="3" type="ORF">GNI_052260</name>
</gene>
<keyword evidence="4" id="KW-1185">Reference proteome</keyword>
<feature type="domain" description="Vms1-associating treble clef" evidence="2">
    <location>
        <begin position="273"/>
        <end position="308"/>
    </location>
</feature>
<dbReference type="GeneID" id="22911931"/>
<dbReference type="AlphaFoldDB" id="A0A023B977"/>
<dbReference type="OrthoDB" id="8963674at2759"/>
<keyword evidence="1 3" id="KW-0812">Transmembrane</keyword>
<keyword evidence="1" id="KW-1133">Transmembrane helix</keyword>
<dbReference type="Pfam" id="PF18716">
    <property type="entry name" value="VATC"/>
    <property type="match status" value="1"/>
</dbReference>
<dbReference type="EMBL" id="AFNH02000399">
    <property type="protein sequence ID" value="EZG71762.1"/>
    <property type="molecule type" value="Genomic_DNA"/>
</dbReference>
<name>A0A023B977_GRENI</name>
<evidence type="ECO:0000256" key="1">
    <source>
        <dbReference type="SAM" id="Phobius"/>
    </source>
</evidence>
<feature type="transmembrane region" description="Helical" evidence="1">
    <location>
        <begin position="63"/>
        <end position="85"/>
    </location>
</feature>
<evidence type="ECO:0000313" key="4">
    <source>
        <dbReference type="Proteomes" id="UP000019763"/>
    </source>
</evidence>
<reference evidence="3" key="1">
    <citation type="submission" date="2013-12" db="EMBL/GenBank/DDBJ databases">
        <authorList>
            <person name="Omoto C.K."/>
            <person name="Sibley D."/>
            <person name="Venepally P."/>
            <person name="Hadjithomas M."/>
            <person name="Karamycheva S."/>
            <person name="Brunk B."/>
            <person name="Roos D."/>
            <person name="Caler E."/>
            <person name="Lorenzi H."/>
        </authorList>
    </citation>
    <scope>NUCLEOTIDE SEQUENCE</scope>
</reference>
<proteinExistence type="predicted"/>
<dbReference type="InterPro" id="IPR041540">
    <property type="entry name" value="VATC"/>
</dbReference>
<accession>A0A023B977</accession>
<keyword evidence="1" id="KW-0472">Membrane</keyword>